<sequence>MKQEFNITNQTLDTMSFNETINVLYLSPEELLQSIYNELTDAGIPSSIALPATKKAFNLTRDAVTDTILKIIANQVDVSGWGGLE</sequence>
<reference evidence="2 4" key="2">
    <citation type="submission" date="2024-01" db="EMBL/GenBank/DDBJ databases">
        <title>Comparative Genomics of Leclercia adecarboxylata Strains Isolated from Several Sources.</title>
        <authorList>
            <person name="Yescas-Zazueta V."/>
            <person name="Balbuena-Alonso M.G."/>
            <person name="Valencia D."/>
            <person name="Mendez-Pfeiffer P.A."/>
            <person name="Ballesteros-Monrreal M.G."/>
            <person name="Rocha-Gracia R.D.C."/>
            <person name="Barrios-Villa E."/>
        </authorList>
    </citation>
    <scope>NUCLEOTIDE SEQUENCE [LARGE SCALE GENOMIC DNA]</scope>
    <source>
        <strain evidence="2 4">33MEM</strain>
    </source>
</reference>
<reference evidence="1" key="1">
    <citation type="journal article" date="2023" name="Genes Genomics">
        <title>Genomic insights of Leclercia adecarboxylata strains linked to an outbreak in public hospitals in Mexico.</title>
        <authorList>
            <person name="Barrios-Villa E."/>
            <person name="Pacheco-Flores B."/>
            <person name="Lozano-Zarain P."/>
            <person name="Del Campo-Ortega R."/>
            <person name="de Jesus Ascencio-Montiel I."/>
            <person name="Gonzalez-Leon M."/>
            <person name="Camorlinga-Ponce M."/>
            <person name="Gaytan Cervantes F.J."/>
            <person name="Gonzalez Torres C."/>
            <person name="Aguilar E."/>
            <person name="Gonzalez Ibarra J."/>
            <person name="Torres Lopez F.J."/>
            <person name="Rosas-Vargas H."/>
            <person name="Gonzalez-Bonilla C.R."/>
            <person name="Del Carmen Rocha-Gracia R."/>
        </authorList>
    </citation>
    <scope>NUCLEOTIDE SEQUENCE</scope>
    <source>
        <strain evidence="1">Lac40</strain>
    </source>
</reference>
<keyword evidence="4" id="KW-1185">Reference proteome</keyword>
<comment type="caution">
    <text evidence="1">The sequence shown here is derived from an EMBL/GenBank/DDBJ whole genome shotgun (WGS) entry which is preliminary data.</text>
</comment>
<proteinExistence type="predicted"/>
<evidence type="ECO:0000313" key="4">
    <source>
        <dbReference type="Proteomes" id="UP001357437"/>
    </source>
</evidence>
<evidence type="ECO:0000313" key="3">
    <source>
        <dbReference type="Proteomes" id="UP001149314"/>
    </source>
</evidence>
<organism evidence="1 3">
    <name type="scientific">Leclercia adecarboxylata</name>
    <dbReference type="NCBI Taxonomy" id="83655"/>
    <lineage>
        <taxon>Bacteria</taxon>
        <taxon>Pseudomonadati</taxon>
        <taxon>Pseudomonadota</taxon>
        <taxon>Gammaproteobacteria</taxon>
        <taxon>Enterobacterales</taxon>
        <taxon>Enterobacteriaceae</taxon>
        <taxon>Leclercia</taxon>
    </lineage>
</organism>
<evidence type="ECO:0000313" key="2">
    <source>
        <dbReference type="EMBL" id="MEC3939774.1"/>
    </source>
</evidence>
<dbReference type="Proteomes" id="UP001149314">
    <property type="component" value="Unassembled WGS sequence"/>
</dbReference>
<name>A0A9X3YB02_9ENTR</name>
<protein>
    <submittedName>
        <fullName evidence="1">Uncharacterized protein</fullName>
    </submittedName>
</protein>
<dbReference type="RefSeq" id="WP_191152883.1">
    <property type="nucleotide sequence ID" value="NZ_CP060824.1"/>
</dbReference>
<dbReference type="Proteomes" id="UP001357437">
    <property type="component" value="Unassembled WGS sequence"/>
</dbReference>
<dbReference type="AlphaFoldDB" id="A0A9X3YB02"/>
<accession>A0A9X3YB02</accession>
<dbReference type="EMBL" id="JAOURS010000015">
    <property type="protein sequence ID" value="MDC6639452.1"/>
    <property type="molecule type" value="Genomic_DNA"/>
</dbReference>
<evidence type="ECO:0000313" key="1">
    <source>
        <dbReference type="EMBL" id="MDC6639452.1"/>
    </source>
</evidence>
<gene>
    <name evidence="1" type="ORF">OEZ79_14515</name>
    <name evidence="2" type="ORF">VOF76_27140</name>
</gene>
<dbReference type="EMBL" id="JAYMCU010000356">
    <property type="protein sequence ID" value="MEC3939774.1"/>
    <property type="molecule type" value="Genomic_DNA"/>
</dbReference>